<dbReference type="CDD" id="cd06166">
    <property type="entry name" value="Sortase_D_2"/>
    <property type="match status" value="1"/>
</dbReference>
<dbReference type="InterPro" id="IPR005754">
    <property type="entry name" value="Sortase"/>
</dbReference>
<feature type="active site" description="Proton donor/acceptor" evidence="2">
    <location>
        <position position="188"/>
    </location>
</feature>
<dbReference type="NCBIfam" id="TIGR01076">
    <property type="entry name" value="sortase_fam"/>
    <property type="match status" value="1"/>
</dbReference>
<dbReference type="SUPFAM" id="SSF63817">
    <property type="entry name" value="Sortase"/>
    <property type="match status" value="1"/>
</dbReference>
<keyword evidence="3" id="KW-0732">Signal</keyword>
<evidence type="ECO:0000313" key="4">
    <source>
        <dbReference type="EMBL" id="VYU59757.1"/>
    </source>
</evidence>
<evidence type="ECO:0000256" key="3">
    <source>
        <dbReference type="SAM" id="SignalP"/>
    </source>
</evidence>
<feature type="active site" description="Acyl-thioester intermediate" evidence="2">
    <location>
        <position position="248"/>
    </location>
</feature>
<dbReference type="RefSeq" id="WP_156622099.1">
    <property type="nucleotide sequence ID" value="NZ_CACRUB010000048.1"/>
</dbReference>
<dbReference type="InterPro" id="IPR023365">
    <property type="entry name" value="Sortase_dom-sf"/>
</dbReference>
<dbReference type="InterPro" id="IPR042000">
    <property type="entry name" value="Sortase_D_2"/>
</dbReference>
<dbReference type="Pfam" id="PF04203">
    <property type="entry name" value="Sortase"/>
    <property type="match status" value="1"/>
</dbReference>
<proteinExistence type="predicted"/>
<feature type="signal peptide" evidence="3">
    <location>
        <begin position="1"/>
        <end position="23"/>
    </location>
</feature>
<protein>
    <submittedName>
        <fullName evidence="4">Sortase family protein</fullName>
    </submittedName>
</protein>
<sequence length="265" mass="27942">MKKLTTLCLAGCLAAALATPAGALDYAIDAPEGPDYGKFTSVEVVHTADGGVLKNEDISKNAALIPPGFGSASADTLNTGTWLTPNLAPEGMAVGTVNGGGIHIVFPPSVDTNSSTPATEEEQTTSLGYTPVTSDLYYSSGYLGTLRIPAIGLSVRVYEGTDSSTLIKGAGHFKGTSIWDGNCAIAGHNRGVRDDFGDLHTLERGDTITWTTKLGARTYEVTSVQKVKETDTSGTVPSTENMLTLYTCVRNQRTYRWQVQAAEVV</sequence>
<organism evidence="4">
    <name type="scientific">Flavonifractor plautii</name>
    <name type="common">Fusobacterium plautii</name>
    <dbReference type="NCBI Taxonomy" id="292800"/>
    <lineage>
        <taxon>Bacteria</taxon>
        <taxon>Bacillati</taxon>
        <taxon>Bacillota</taxon>
        <taxon>Clostridia</taxon>
        <taxon>Eubacteriales</taxon>
        <taxon>Oscillospiraceae</taxon>
        <taxon>Flavonifractor</taxon>
    </lineage>
</organism>
<dbReference type="GO" id="GO:0016787">
    <property type="term" value="F:hydrolase activity"/>
    <property type="evidence" value="ECO:0007669"/>
    <property type="project" value="UniProtKB-KW"/>
</dbReference>
<reference evidence="4" key="1">
    <citation type="submission" date="2019-11" db="EMBL/GenBank/DDBJ databases">
        <authorList>
            <person name="Feng L."/>
        </authorList>
    </citation>
    <scope>NUCLEOTIDE SEQUENCE</scope>
    <source>
        <strain evidence="4">FplautiiLFYP42</strain>
    </source>
</reference>
<accession>A0A6N3G4S9</accession>
<dbReference type="EMBL" id="CACRUB010000048">
    <property type="protein sequence ID" value="VYU59757.1"/>
    <property type="molecule type" value="Genomic_DNA"/>
</dbReference>
<name>A0A6N3G4S9_FLAPL</name>
<feature type="chain" id="PRO_5026714115" evidence="3">
    <location>
        <begin position="24"/>
        <end position="265"/>
    </location>
</feature>
<keyword evidence="1" id="KW-0378">Hydrolase</keyword>
<dbReference type="Gene3D" id="2.40.260.10">
    <property type="entry name" value="Sortase"/>
    <property type="match status" value="1"/>
</dbReference>
<dbReference type="AlphaFoldDB" id="A0A6N3G4S9"/>
<evidence type="ECO:0000256" key="1">
    <source>
        <dbReference type="ARBA" id="ARBA00022801"/>
    </source>
</evidence>
<gene>
    <name evidence="4" type="ORF">FPLFYP42_02952</name>
</gene>
<evidence type="ECO:0000256" key="2">
    <source>
        <dbReference type="PIRSR" id="PIRSR605754-1"/>
    </source>
</evidence>